<protein>
    <submittedName>
        <fullName evidence="1">DUF1402 family protein</fullName>
    </submittedName>
</protein>
<dbReference type="Pfam" id="PF07182">
    <property type="entry name" value="DUF1402"/>
    <property type="match status" value="1"/>
</dbReference>
<keyword evidence="2" id="KW-1185">Reference proteome</keyword>
<evidence type="ECO:0000313" key="1">
    <source>
        <dbReference type="EMBL" id="MEW9806180.1"/>
    </source>
</evidence>
<gene>
    <name evidence="1" type="ORF">ABUE31_09320</name>
</gene>
<accession>A0ABV3QZA9</accession>
<organism evidence="1 2">
    <name type="scientific">Mesorhizobium marinum</name>
    <dbReference type="NCBI Taxonomy" id="3228790"/>
    <lineage>
        <taxon>Bacteria</taxon>
        <taxon>Pseudomonadati</taxon>
        <taxon>Pseudomonadota</taxon>
        <taxon>Alphaproteobacteria</taxon>
        <taxon>Hyphomicrobiales</taxon>
        <taxon>Phyllobacteriaceae</taxon>
        <taxon>Mesorhizobium</taxon>
    </lineage>
</organism>
<dbReference type="EMBL" id="JBFOCI010000002">
    <property type="protein sequence ID" value="MEW9806180.1"/>
    <property type="molecule type" value="Genomic_DNA"/>
</dbReference>
<dbReference type="RefSeq" id="WP_367723252.1">
    <property type="nucleotide sequence ID" value="NZ_JBFOCH010000008.1"/>
</dbReference>
<reference evidence="1 2" key="1">
    <citation type="submission" date="2024-06" db="EMBL/GenBank/DDBJ databases">
        <authorList>
            <person name="Tuo L."/>
        </authorList>
    </citation>
    <scope>NUCLEOTIDE SEQUENCE [LARGE SCALE GENOMIC DNA]</scope>
    <source>
        <strain evidence="1 2">ZMM04-5</strain>
    </source>
</reference>
<name>A0ABV3QZA9_9HYPH</name>
<dbReference type="Proteomes" id="UP001556196">
    <property type="component" value="Unassembled WGS sequence"/>
</dbReference>
<proteinExistence type="predicted"/>
<sequence>MIGQLFFGQASPSGRFSGRAILAALVFFAGISLAHAATLVPPGNRSAEQPGVPGGSTKRTKAGGTTFEAKYRKVYALLKNDSALRKKIVAAARAYGIDPIHIAGAIVGEHTYNVDAYDRLQTYYVKAVAYLKADLSFAYDGENVSDFVRRPQFAECTASSSYELWSCRERVWNRAFRGKTVDGTAFPNNRFAAVFFQPFYAGQTFGLGQLSPLTALQMSDLVNRVSGLPRLDANDPNQVYETIMDPDLTLDYVAAALRKSIDAYAEIAGFDISQNPGITATLYNIGNPDVRARALKRENAERASRGEAPRFPEENYYGWLVNEKLPELQALF</sequence>
<comment type="caution">
    <text evidence="1">The sequence shown here is derived from an EMBL/GenBank/DDBJ whole genome shotgun (WGS) entry which is preliminary data.</text>
</comment>
<evidence type="ECO:0000313" key="2">
    <source>
        <dbReference type="Proteomes" id="UP001556196"/>
    </source>
</evidence>
<dbReference type="InterPro" id="IPR009842">
    <property type="entry name" value="DUF1402"/>
</dbReference>